<dbReference type="AlphaFoldDB" id="A0A2H0VEF0"/>
<evidence type="ECO:0000313" key="1">
    <source>
        <dbReference type="EMBL" id="PIR97478.1"/>
    </source>
</evidence>
<dbReference type="EMBL" id="PFAJ01000015">
    <property type="protein sequence ID" value="PIR97478.1"/>
    <property type="molecule type" value="Genomic_DNA"/>
</dbReference>
<accession>A0A2H0VEF0</accession>
<organism evidence="1 2">
    <name type="scientific">Candidatus Doudnabacteria bacterium CG10_big_fil_rev_8_21_14_0_10_41_10</name>
    <dbReference type="NCBI Taxonomy" id="1974551"/>
    <lineage>
        <taxon>Bacteria</taxon>
        <taxon>Candidatus Doudnaibacteriota</taxon>
    </lineage>
</organism>
<comment type="caution">
    <text evidence="1">The sequence shown here is derived from an EMBL/GenBank/DDBJ whole genome shotgun (WGS) entry which is preliminary data.</text>
</comment>
<name>A0A2H0VEF0_9BACT</name>
<dbReference type="PANTHER" id="PTHR12993">
    <property type="entry name" value="N-ACETYLGLUCOSAMINYL-PHOSPHATIDYLINOSITOL DE-N-ACETYLASE-RELATED"/>
    <property type="match status" value="1"/>
</dbReference>
<dbReference type="GO" id="GO:0000225">
    <property type="term" value="F:N-acetylglucosaminylphosphatidylinositol deacetylase activity"/>
    <property type="evidence" value="ECO:0007669"/>
    <property type="project" value="TreeGrafter"/>
</dbReference>
<evidence type="ECO:0000313" key="2">
    <source>
        <dbReference type="Proteomes" id="UP000230557"/>
    </source>
</evidence>
<dbReference type="Proteomes" id="UP000230557">
    <property type="component" value="Unassembled WGS sequence"/>
</dbReference>
<reference evidence="2" key="1">
    <citation type="submission" date="2017-09" db="EMBL/GenBank/DDBJ databases">
        <title>Depth-based differentiation of microbial function through sediment-hosted aquifers and enrichment of novel symbionts in the deep terrestrial subsurface.</title>
        <authorList>
            <person name="Probst A.J."/>
            <person name="Ladd B."/>
            <person name="Jarett J.K."/>
            <person name="Geller-Mcgrath D.E."/>
            <person name="Sieber C.M.K."/>
            <person name="Emerson J.B."/>
            <person name="Anantharaman K."/>
            <person name="Thomas B.C."/>
            <person name="Malmstrom R."/>
            <person name="Stieglmeier M."/>
            <person name="Klingl A."/>
            <person name="Woyke T."/>
            <person name="Ryan C.M."/>
            <person name="Banfield J.F."/>
        </authorList>
    </citation>
    <scope>NUCLEOTIDE SEQUENCE [LARGE SCALE GENOMIC DNA]</scope>
</reference>
<dbReference type="InterPro" id="IPR024078">
    <property type="entry name" value="LmbE-like_dom_sf"/>
</dbReference>
<gene>
    <name evidence="1" type="ORF">COT91_01145</name>
</gene>
<dbReference type="InterPro" id="IPR003737">
    <property type="entry name" value="GlcNAc_PI_deacetylase-related"/>
</dbReference>
<dbReference type="Gene3D" id="3.40.50.10320">
    <property type="entry name" value="LmbE-like"/>
    <property type="match status" value="1"/>
</dbReference>
<proteinExistence type="predicted"/>
<sequence length="208" mass="24107">MLSLPLNTRNGLVIVAHPDDETIWMGGTIFSFPQVNWTIFSLCRSSDSDREPKYMRVCSLYPARGIITDLEDEGIMSVEESVGKIKRIIKTELVTKSYDIIFTHGSNGDYGHLRHKGVHRAVTDLIKARTLSCRKLYYFSYFLDSKKKIALPKVPAKYFMNLPLPVWQKKKNLIHEIYGFSRKSFEYRSCSKIETFVDSKYNENINTF</sequence>
<protein>
    <recommendedName>
        <fullName evidence="3">PIG-L family deacetylase</fullName>
    </recommendedName>
</protein>
<evidence type="ECO:0008006" key="3">
    <source>
        <dbReference type="Google" id="ProtNLM"/>
    </source>
</evidence>
<dbReference type="SUPFAM" id="SSF102588">
    <property type="entry name" value="LmbE-like"/>
    <property type="match status" value="1"/>
</dbReference>
<dbReference type="Pfam" id="PF02585">
    <property type="entry name" value="PIG-L"/>
    <property type="match status" value="1"/>
</dbReference>
<dbReference type="PANTHER" id="PTHR12993:SF11">
    <property type="entry name" value="N-ACETYLGLUCOSAMINYL-PHOSPHATIDYLINOSITOL DE-N-ACETYLASE"/>
    <property type="match status" value="1"/>
</dbReference>